<dbReference type="Gene3D" id="3.30.460.10">
    <property type="entry name" value="Beta Polymerase, domain 2"/>
    <property type="match status" value="1"/>
</dbReference>
<dbReference type="AlphaFoldDB" id="U2P9J2"/>
<evidence type="ECO:0000313" key="3">
    <source>
        <dbReference type="Proteomes" id="UP000016648"/>
    </source>
</evidence>
<dbReference type="InterPro" id="IPR043519">
    <property type="entry name" value="NT_sf"/>
</dbReference>
<dbReference type="SUPFAM" id="SSF81301">
    <property type="entry name" value="Nucleotidyltransferase"/>
    <property type="match status" value="1"/>
</dbReference>
<dbReference type="PATRIC" id="fig|1115809.3.peg.398"/>
<dbReference type="InterPro" id="IPR041633">
    <property type="entry name" value="Polbeta"/>
</dbReference>
<feature type="domain" description="Polymerase beta nucleotidyltransferase" evidence="1">
    <location>
        <begin position="12"/>
        <end position="99"/>
    </location>
</feature>
<accession>U2P9J2</accession>
<dbReference type="RefSeq" id="WP_021588867.1">
    <property type="nucleotide sequence ID" value="NZ_AWEY01000007.1"/>
</dbReference>
<dbReference type="Pfam" id="PF18765">
    <property type="entry name" value="Polbeta"/>
    <property type="match status" value="1"/>
</dbReference>
<evidence type="ECO:0000259" key="1">
    <source>
        <dbReference type="Pfam" id="PF18765"/>
    </source>
</evidence>
<name>U2P9J2_9BACT</name>
<dbReference type="EMBL" id="AWEY01000007">
    <property type="protein sequence ID" value="ERK40369.1"/>
    <property type="molecule type" value="Genomic_DNA"/>
</dbReference>
<dbReference type="CDD" id="cd05403">
    <property type="entry name" value="NT_KNTase_like"/>
    <property type="match status" value="1"/>
</dbReference>
<evidence type="ECO:0000313" key="2">
    <source>
        <dbReference type="EMBL" id="ERK40369.1"/>
    </source>
</evidence>
<gene>
    <name evidence="2" type="ORF">HMPREF9135_0581</name>
</gene>
<protein>
    <submittedName>
        <fullName evidence="2">Putative toxin-antitoxin system, toxin component</fullName>
    </submittedName>
</protein>
<organism evidence="2 3">
    <name type="scientific">Segatella baroniae F0067</name>
    <dbReference type="NCBI Taxonomy" id="1115809"/>
    <lineage>
        <taxon>Bacteria</taxon>
        <taxon>Pseudomonadati</taxon>
        <taxon>Bacteroidota</taxon>
        <taxon>Bacteroidia</taxon>
        <taxon>Bacteroidales</taxon>
        <taxon>Prevotellaceae</taxon>
        <taxon>Segatella</taxon>
    </lineage>
</organism>
<reference evidence="2 3" key="1">
    <citation type="submission" date="2013-08" db="EMBL/GenBank/DDBJ databases">
        <authorList>
            <person name="Durkin A.S."/>
            <person name="Haft D.R."/>
            <person name="McCorrison J."/>
            <person name="Torralba M."/>
            <person name="Gillis M."/>
            <person name="Haft D.H."/>
            <person name="Methe B."/>
            <person name="Sutton G."/>
            <person name="Nelson K.E."/>
        </authorList>
    </citation>
    <scope>NUCLEOTIDE SEQUENCE [LARGE SCALE GENOMIC DNA]</scope>
    <source>
        <strain evidence="2 3">F0067</strain>
    </source>
</reference>
<keyword evidence="3" id="KW-1185">Reference proteome</keyword>
<proteinExistence type="predicted"/>
<comment type="caution">
    <text evidence="2">The sequence shown here is derived from an EMBL/GenBank/DDBJ whole genome shotgun (WGS) entry which is preliminary data.</text>
</comment>
<dbReference type="Proteomes" id="UP000016648">
    <property type="component" value="Unassembled WGS sequence"/>
</dbReference>
<sequence>MRFGLDDKYLDELTAILRSIPEIEEAVIYGSRARGDYRRASDIDLSLRGPRLEDRHVVRLKTLLYESRIPYFFDVNIFHRLRNPQFIANIERDGIVCYRGETQD</sequence>